<gene>
    <name evidence="18" type="ORF">FCN80_06000</name>
</gene>
<comment type="caution">
    <text evidence="18">The sequence shown here is derived from an EMBL/GenBank/DDBJ whole genome shotgun (WGS) entry which is preliminary data.</text>
</comment>
<dbReference type="InterPro" id="IPR050319">
    <property type="entry name" value="ABC_transp_ATP-bind"/>
</dbReference>
<dbReference type="EMBL" id="SZPQ01000004">
    <property type="protein sequence ID" value="TKI07557.1"/>
    <property type="molecule type" value="Genomic_DNA"/>
</dbReference>
<keyword evidence="6" id="KW-0677">Repeat</keyword>
<evidence type="ECO:0000256" key="9">
    <source>
        <dbReference type="ARBA" id="ARBA00022840"/>
    </source>
</evidence>
<evidence type="ECO:0000256" key="6">
    <source>
        <dbReference type="ARBA" id="ARBA00022737"/>
    </source>
</evidence>
<dbReference type="SUPFAM" id="SSF52540">
    <property type="entry name" value="P-loop containing nucleoside triphosphate hydrolases"/>
    <property type="match status" value="2"/>
</dbReference>
<dbReference type="InterPro" id="IPR013563">
    <property type="entry name" value="Oligopep_ABC_C"/>
</dbReference>
<evidence type="ECO:0000256" key="2">
    <source>
        <dbReference type="ARBA" id="ARBA00011469"/>
    </source>
</evidence>
<feature type="domain" description="ABC transporter" evidence="17">
    <location>
        <begin position="354"/>
        <end position="604"/>
    </location>
</feature>
<evidence type="ECO:0000313" key="18">
    <source>
        <dbReference type="EMBL" id="TKI07557.1"/>
    </source>
</evidence>
<sequence>MNLSADAPFLPENQVLAAHDLAVGFDHEGESIDAVRRISFTVDRGETLAIVGESGSGKSVTALSVMRLVELGGGRIINGTLLFRRRDGRIIDLAAADPSMMRTLRGADMAMIFQEPMTSLNPVFPVGEQIAESIRLHQGMDHRGARAEALRMLDLVRIPTARNMLDRFPHQLSGGMRQRIMIAMALSCKPALLIADEPTTALDVTIQAQILQLIRSLQREMRMGVIFITHDMGVVAEMADRVLVMYQGRDVESAAVSALFAQPRHPYTRALLAAVPRLGSMADQDLPAKFPLLQDWRTQLASDGYRPAAPMAAEVGEGALDERIISTANDPARHDFATGDFAGKPPAPGGRPLVEVKDLVAGFDLRGGIFNRVRRRVHAVEKVSFNLYPGETLGLVGESGCGKSTTGRALLRLVESRGGDILFEGRSIVNMPDEELQHMRRDIQFIFQDPYASLDPRLTVGYSIMEPLLVHDVARGKAAERRAAALLERVGLSPEHARRYPHEFSGGQRQRICIARALALNPKVVVADESVSALDVSIQAQIINLMLDLQREFGIAFLFISHDMAVVERVSHRVAVMYLGQIVEIGPRRQVFAHPQHPYTRKLMAAVPVADPARRRPERALTAEEIPSPVRALGDDPLVAPLVRVGEGHFVARHLVGGVY</sequence>
<feature type="domain" description="ABC transporter" evidence="17">
    <location>
        <begin position="16"/>
        <end position="272"/>
    </location>
</feature>
<keyword evidence="3" id="KW-0813">Transport</keyword>
<dbReference type="InterPro" id="IPR003593">
    <property type="entry name" value="AAA+_ATPase"/>
</dbReference>
<keyword evidence="4" id="KW-1003">Cell membrane</keyword>
<organism evidence="18 19">
    <name type="scientific">Martelella alba</name>
    <dbReference type="NCBI Taxonomy" id="2590451"/>
    <lineage>
        <taxon>Bacteria</taxon>
        <taxon>Pseudomonadati</taxon>
        <taxon>Pseudomonadota</taxon>
        <taxon>Alphaproteobacteria</taxon>
        <taxon>Hyphomicrobiales</taxon>
        <taxon>Aurantimonadaceae</taxon>
        <taxon>Martelella</taxon>
    </lineage>
</organism>
<comment type="subcellular location">
    <subcellularLocation>
        <location evidence="1">Cell inner membrane</location>
        <topology evidence="1">Peripheral membrane protein</topology>
    </subcellularLocation>
</comment>
<dbReference type="InterPro" id="IPR027417">
    <property type="entry name" value="P-loop_NTPase"/>
</dbReference>
<dbReference type="Gene3D" id="3.40.50.300">
    <property type="entry name" value="P-loop containing nucleotide triphosphate hydrolases"/>
    <property type="match status" value="2"/>
</dbReference>
<dbReference type="NCBIfam" id="NF008453">
    <property type="entry name" value="PRK11308.1"/>
    <property type="match status" value="2"/>
</dbReference>
<evidence type="ECO:0000313" key="19">
    <source>
        <dbReference type="Proteomes" id="UP000305202"/>
    </source>
</evidence>
<evidence type="ECO:0000256" key="3">
    <source>
        <dbReference type="ARBA" id="ARBA00022448"/>
    </source>
</evidence>
<comment type="catalytic activity">
    <reaction evidence="16">
        <text>glutathione(out) + ATP + H2O = glutathione(in) + ADP + phosphate + H(+)</text>
        <dbReference type="Rhea" id="RHEA:29791"/>
        <dbReference type="ChEBI" id="CHEBI:15377"/>
        <dbReference type="ChEBI" id="CHEBI:15378"/>
        <dbReference type="ChEBI" id="CHEBI:30616"/>
        <dbReference type="ChEBI" id="CHEBI:43474"/>
        <dbReference type="ChEBI" id="CHEBI:57925"/>
        <dbReference type="ChEBI" id="CHEBI:456216"/>
        <dbReference type="EC" id="7.4.2.10"/>
    </reaction>
</comment>
<dbReference type="PANTHER" id="PTHR43776">
    <property type="entry name" value="TRANSPORT ATP-BINDING PROTEIN"/>
    <property type="match status" value="1"/>
</dbReference>
<evidence type="ECO:0000256" key="1">
    <source>
        <dbReference type="ARBA" id="ARBA00004417"/>
    </source>
</evidence>
<evidence type="ECO:0000256" key="16">
    <source>
        <dbReference type="ARBA" id="ARBA00047640"/>
    </source>
</evidence>
<dbReference type="InterPro" id="IPR017871">
    <property type="entry name" value="ABC_transporter-like_CS"/>
</dbReference>
<accession>A0ABY2SQG0</accession>
<evidence type="ECO:0000256" key="11">
    <source>
        <dbReference type="ARBA" id="ARBA00023136"/>
    </source>
</evidence>
<comment type="subunit">
    <text evidence="2">The complex is composed of two ATP-binding proteins (GsiA), two transmembrane proteins (GsiC and GsiD) and a solute-binding protein (GsiB).</text>
</comment>
<dbReference type="EC" id="7.4.2.10" evidence="14"/>
<evidence type="ECO:0000259" key="17">
    <source>
        <dbReference type="PROSITE" id="PS50893"/>
    </source>
</evidence>
<dbReference type="NCBIfam" id="NF007739">
    <property type="entry name" value="PRK10419.1"/>
    <property type="match status" value="2"/>
</dbReference>
<keyword evidence="10" id="KW-1278">Translocase</keyword>
<keyword evidence="19" id="KW-1185">Reference proteome</keyword>
<keyword evidence="11" id="KW-0472">Membrane</keyword>
<dbReference type="Pfam" id="PF00005">
    <property type="entry name" value="ABC_tran"/>
    <property type="match status" value="2"/>
</dbReference>
<dbReference type="PROSITE" id="PS00211">
    <property type="entry name" value="ABC_TRANSPORTER_1"/>
    <property type="match status" value="2"/>
</dbReference>
<dbReference type="CDD" id="cd03257">
    <property type="entry name" value="ABC_NikE_OppD_transporters"/>
    <property type="match status" value="2"/>
</dbReference>
<protein>
    <recommendedName>
        <fullName evidence="15">Glutathione import ATP-binding protein GsiA</fullName>
        <ecNumber evidence="14">7.4.2.10</ecNumber>
    </recommendedName>
</protein>
<evidence type="ECO:0000256" key="15">
    <source>
        <dbReference type="ARBA" id="ARBA00041187"/>
    </source>
</evidence>
<comment type="similarity">
    <text evidence="13">Belongs to the ABC transporter superfamily. Glutathione importer (TC 3.A.1.5.11) family.</text>
</comment>
<dbReference type="Pfam" id="PF08352">
    <property type="entry name" value="oligo_HPY"/>
    <property type="match status" value="2"/>
</dbReference>
<keyword evidence="5" id="KW-0997">Cell inner membrane</keyword>
<dbReference type="SMART" id="SM00382">
    <property type="entry name" value="AAA"/>
    <property type="match status" value="2"/>
</dbReference>
<evidence type="ECO:0000256" key="5">
    <source>
        <dbReference type="ARBA" id="ARBA00022519"/>
    </source>
</evidence>
<keyword evidence="8" id="KW-0378">Hydrolase</keyword>
<proteinExistence type="inferred from homology"/>
<evidence type="ECO:0000256" key="14">
    <source>
        <dbReference type="ARBA" id="ARBA00039050"/>
    </source>
</evidence>
<comment type="function">
    <text evidence="12">Part of the ABC transporter complex GsiABCD involved in glutathione import. Responsible for energy coupling to the transport system.</text>
</comment>
<dbReference type="InterPro" id="IPR003439">
    <property type="entry name" value="ABC_transporter-like_ATP-bd"/>
</dbReference>
<dbReference type="Proteomes" id="UP000305202">
    <property type="component" value="Unassembled WGS sequence"/>
</dbReference>
<keyword evidence="9 18" id="KW-0067">ATP-binding</keyword>
<evidence type="ECO:0000256" key="4">
    <source>
        <dbReference type="ARBA" id="ARBA00022475"/>
    </source>
</evidence>
<dbReference type="PROSITE" id="PS50893">
    <property type="entry name" value="ABC_TRANSPORTER_2"/>
    <property type="match status" value="2"/>
</dbReference>
<name>A0ABY2SQG0_9HYPH</name>
<evidence type="ECO:0000256" key="13">
    <source>
        <dbReference type="ARBA" id="ARBA00038416"/>
    </source>
</evidence>
<evidence type="ECO:0000256" key="8">
    <source>
        <dbReference type="ARBA" id="ARBA00022801"/>
    </source>
</evidence>
<keyword evidence="7" id="KW-0547">Nucleotide-binding</keyword>
<evidence type="ECO:0000256" key="7">
    <source>
        <dbReference type="ARBA" id="ARBA00022741"/>
    </source>
</evidence>
<reference evidence="18 19" key="1">
    <citation type="submission" date="2019-04" db="EMBL/GenBank/DDBJ databases">
        <authorList>
            <person name="Li M."/>
            <person name="Gao C."/>
        </authorList>
    </citation>
    <scope>NUCLEOTIDE SEQUENCE [LARGE SCALE GENOMIC DNA]</scope>
    <source>
        <strain evidence="18 19">BGMRC 2031</strain>
    </source>
</reference>
<dbReference type="PANTHER" id="PTHR43776:SF15">
    <property type="entry name" value="GLUTATHIONE IMPORT ATP-BINDING PROTEIN GSIA"/>
    <property type="match status" value="1"/>
</dbReference>
<evidence type="ECO:0000256" key="12">
    <source>
        <dbReference type="ARBA" id="ARBA00037530"/>
    </source>
</evidence>
<evidence type="ECO:0000256" key="10">
    <source>
        <dbReference type="ARBA" id="ARBA00022967"/>
    </source>
</evidence>
<dbReference type="GO" id="GO:0005524">
    <property type="term" value="F:ATP binding"/>
    <property type="evidence" value="ECO:0007669"/>
    <property type="project" value="UniProtKB-KW"/>
</dbReference>